<dbReference type="RefSeq" id="XP_056862517.1">
    <property type="nucleotide sequence ID" value="XM_057006537.1"/>
</dbReference>
<evidence type="ECO:0000256" key="3">
    <source>
        <dbReference type="ARBA" id="ARBA00022771"/>
    </source>
</evidence>
<gene>
    <name evidence="12" type="primary">LOC108846450</name>
</gene>
<dbReference type="Pfam" id="PF09733">
    <property type="entry name" value="VEFS-Box"/>
    <property type="match status" value="1"/>
</dbReference>
<dbReference type="PANTHER" id="PTHR22597">
    <property type="entry name" value="POLYCOMB GROUP PROTEIN"/>
    <property type="match status" value="1"/>
</dbReference>
<evidence type="ECO:0000256" key="5">
    <source>
        <dbReference type="ARBA" id="ARBA00023015"/>
    </source>
</evidence>
<keyword evidence="6" id="KW-0804">Transcription</keyword>
<dbReference type="CDD" id="cd21749">
    <property type="entry name" value="ZnB-Zn_EMF2-like"/>
    <property type="match status" value="1"/>
</dbReference>
<reference evidence="11" key="1">
    <citation type="journal article" date="2019" name="Database">
        <title>The radish genome database (RadishGD): an integrated information resource for radish genomics.</title>
        <authorList>
            <person name="Yu H.J."/>
            <person name="Baek S."/>
            <person name="Lee Y.J."/>
            <person name="Cho A."/>
            <person name="Mun J.H."/>
        </authorList>
    </citation>
    <scope>NUCLEOTIDE SEQUENCE [LARGE SCALE GENOMIC DNA]</scope>
    <source>
        <strain evidence="11">cv. WK10039</strain>
    </source>
</reference>
<evidence type="ECO:0000256" key="6">
    <source>
        <dbReference type="ARBA" id="ARBA00023163"/>
    </source>
</evidence>
<protein>
    <submittedName>
        <fullName evidence="12">Polycomb group protein EMBRYONIC FLOWER 2-like</fullName>
    </submittedName>
</protein>
<evidence type="ECO:0000259" key="9">
    <source>
        <dbReference type="Pfam" id="PF23320"/>
    </source>
</evidence>
<organism evidence="11 12">
    <name type="scientific">Raphanus sativus</name>
    <name type="common">Radish</name>
    <name type="synonym">Raphanus raphanistrum var. sativus</name>
    <dbReference type="NCBI Taxonomy" id="3726"/>
    <lineage>
        <taxon>Eukaryota</taxon>
        <taxon>Viridiplantae</taxon>
        <taxon>Streptophyta</taxon>
        <taxon>Embryophyta</taxon>
        <taxon>Tracheophyta</taxon>
        <taxon>Spermatophyta</taxon>
        <taxon>Magnoliopsida</taxon>
        <taxon>eudicotyledons</taxon>
        <taxon>Gunneridae</taxon>
        <taxon>Pentapetalae</taxon>
        <taxon>rosids</taxon>
        <taxon>malvids</taxon>
        <taxon>Brassicales</taxon>
        <taxon>Brassicaceae</taxon>
        <taxon>Brassiceae</taxon>
        <taxon>Raphanus</taxon>
    </lineage>
</organism>
<dbReference type="GeneID" id="108846450"/>
<feature type="region of interest" description="Disordered" evidence="7">
    <location>
        <begin position="393"/>
        <end position="429"/>
    </location>
</feature>
<dbReference type="InterPro" id="IPR057540">
    <property type="entry name" value="Znf_SUZ12"/>
</dbReference>
<evidence type="ECO:0000259" key="8">
    <source>
        <dbReference type="Pfam" id="PF09733"/>
    </source>
</evidence>
<evidence type="ECO:0000256" key="4">
    <source>
        <dbReference type="ARBA" id="ARBA00022833"/>
    </source>
</evidence>
<reference evidence="12" key="2">
    <citation type="submission" date="2025-08" db="UniProtKB">
        <authorList>
            <consortium name="RefSeq"/>
        </authorList>
    </citation>
    <scope>IDENTIFICATION</scope>
    <source>
        <tissue evidence="12">Leaf</tissue>
    </source>
</reference>
<dbReference type="InterPro" id="IPR056068">
    <property type="entry name" value="EMF2-like_DUF7651"/>
</dbReference>
<dbReference type="GO" id="GO:0005634">
    <property type="term" value="C:nucleus"/>
    <property type="evidence" value="ECO:0007669"/>
    <property type="project" value="TreeGrafter"/>
</dbReference>
<proteinExistence type="inferred from homology"/>
<sequence>MPDTPFIVRKTSSRCSRMIDQMHNKYFRTHMSEEEKIAADESLKVYCQPRDLYVILQRHAIKNPLFLQRSLNYKIEAKHQRRIQMTLFLPGSKDPAGIQTQKLFPFFIVLAKLVSSKTTAECSAVYKFSRACILTGDDGVSQPPANFLLPRMDRLALDAKSGSLAILFISFAGAQNSQFVIDPSKPHSGIFRGLCLWSKIPLESLYLSWQKYPNMDLGEKANSVSLVEMQPCFLQPKYSMTEKCFVIQVPSYPLTSSSPQQVQVTISAQEVGATENPPYRSSFSFNDIPASSVVLPISWLRKGQVAYTYRYYNNKLYRTEVTGDFTCPICFVKCASFKGVECHMPSTHDFFNFEFWVNEKYPAVNVSLKSETMINEFFNLNVHKKQIQITEGDRHARLERYPSSSKKSGHRKQKTPLRNPMPGPLKITDDANSVKNEKSQIPPGGAKLYTQLVPPRSPAELQMMQMWNSFVKERRVVENGRISLGCEAFSKLHGPLMVRNPDLLWCWTKYIWTLKIYGRIDDRTLKNCNLFIEQVAK</sequence>
<dbReference type="GO" id="GO:0008270">
    <property type="term" value="F:zinc ion binding"/>
    <property type="evidence" value="ECO:0007669"/>
    <property type="project" value="UniProtKB-KW"/>
</dbReference>
<name>A0A9W3DFM0_RAPSA</name>
<dbReference type="Pfam" id="PF23320">
    <property type="entry name" value="Zn_SUZ12"/>
    <property type="match status" value="1"/>
</dbReference>
<feature type="domain" description="DUF7651" evidence="10">
    <location>
        <begin position="72"/>
        <end position="273"/>
    </location>
</feature>
<dbReference type="CDD" id="cd21553">
    <property type="entry name" value="VEFS-box_EMF2-like"/>
    <property type="match status" value="1"/>
</dbReference>
<dbReference type="Pfam" id="PF24663">
    <property type="entry name" value="DUF7651"/>
    <property type="match status" value="1"/>
</dbReference>
<keyword evidence="4" id="KW-0862">Zinc</keyword>
<evidence type="ECO:0000256" key="2">
    <source>
        <dbReference type="ARBA" id="ARBA00022723"/>
    </source>
</evidence>
<evidence type="ECO:0000259" key="10">
    <source>
        <dbReference type="Pfam" id="PF24663"/>
    </source>
</evidence>
<dbReference type="Proteomes" id="UP000504610">
    <property type="component" value="Chromosome 3"/>
</dbReference>
<dbReference type="AlphaFoldDB" id="A0A9W3DFM0"/>
<comment type="similarity">
    <text evidence="1">Belongs to the VEFS (VRN2-EMF2-FIS2-SU(Z)12) family.</text>
</comment>
<dbReference type="PANTHER" id="PTHR22597:SF19">
    <property type="entry name" value="POLYCOMB PROTEIN VEFS-BOX DOMAIN-CONTAINING PROTEIN"/>
    <property type="match status" value="1"/>
</dbReference>
<evidence type="ECO:0000313" key="12">
    <source>
        <dbReference type="RefSeq" id="XP_056862517.1"/>
    </source>
</evidence>
<evidence type="ECO:0000256" key="7">
    <source>
        <dbReference type="SAM" id="MobiDB-lite"/>
    </source>
</evidence>
<keyword evidence="11" id="KW-1185">Reference proteome</keyword>
<dbReference type="OrthoDB" id="166746at2759"/>
<keyword evidence="2" id="KW-0479">Metal-binding</keyword>
<accession>A0A9W3DFM0</accession>
<dbReference type="GO" id="GO:0031490">
    <property type="term" value="F:chromatin DNA binding"/>
    <property type="evidence" value="ECO:0007669"/>
    <property type="project" value="TreeGrafter"/>
</dbReference>
<evidence type="ECO:0000313" key="11">
    <source>
        <dbReference type="Proteomes" id="UP000504610"/>
    </source>
</evidence>
<keyword evidence="5" id="KW-0805">Transcription regulation</keyword>
<keyword evidence="3" id="KW-0863">Zinc-finger</keyword>
<feature type="domain" description="Polycomb protein SUZ12-like zinc finger" evidence="9">
    <location>
        <begin position="302"/>
        <end position="370"/>
    </location>
</feature>
<dbReference type="InterPro" id="IPR019135">
    <property type="entry name" value="Polycomb_protein_VEFS-Box"/>
</dbReference>
<dbReference type="KEGG" id="rsz:108846450"/>
<evidence type="ECO:0000256" key="1">
    <source>
        <dbReference type="ARBA" id="ARBA00007416"/>
    </source>
</evidence>
<feature type="domain" description="Polycomb protein VEFS-Box" evidence="8">
    <location>
        <begin position="460"/>
        <end position="524"/>
    </location>
</feature>